<organism evidence="1 2">
    <name type="scientific">Halorutilus salinus</name>
    <dbReference type="NCBI Taxonomy" id="2487751"/>
    <lineage>
        <taxon>Archaea</taxon>
        <taxon>Methanobacteriati</taxon>
        <taxon>Methanobacteriota</taxon>
        <taxon>Stenosarchaea group</taxon>
        <taxon>Halobacteria</taxon>
        <taxon>Halorutilales</taxon>
        <taxon>Halorutilaceae</taxon>
        <taxon>Halorutilus</taxon>
    </lineage>
</organism>
<gene>
    <name evidence="1" type="ORF">EGH25_06910</name>
</gene>
<proteinExistence type="predicted"/>
<dbReference type="AlphaFoldDB" id="A0A9Q4GHR5"/>
<accession>A0A9Q4GHR5</accession>
<reference evidence="1" key="1">
    <citation type="submission" date="2022-09" db="EMBL/GenBank/DDBJ databases">
        <title>Haloadaptaus new haloarchaeum isolated from saline soil.</title>
        <authorList>
            <person name="Duran-Viseras A."/>
            <person name="Sanchez-Porro C."/>
            <person name="Ventosa A."/>
        </authorList>
    </citation>
    <scope>NUCLEOTIDE SEQUENCE</scope>
    <source>
        <strain evidence="1">F3-133</strain>
    </source>
</reference>
<dbReference type="EMBL" id="RKLV01000006">
    <property type="protein sequence ID" value="MCX2819080.1"/>
    <property type="molecule type" value="Genomic_DNA"/>
</dbReference>
<protein>
    <submittedName>
        <fullName evidence="1">Uncharacterized protein</fullName>
    </submittedName>
</protein>
<keyword evidence="2" id="KW-1185">Reference proteome</keyword>
<evidence type="ECO:0000313" key="1">
    <source>
        <dbReference type="EMBL" id="MCX2819080.1"/>
    </source>
</evidence>
<sequence length="95" mass="10600">MDIEDEDDRELALKIVNKMLRKTVLGSHKKQVDTVKGWVATHNEKRAEKLIRELIKDPDVPLEAYGGSRDNVRLTGIEDGKGFVEELGGSPPFGV</sequence>
<evidence type="ECO:0000313" key="2">
    <source>
        <dbReference type="Proteomes" id="UP001149411"/>
    </source>
</evidence>
<comment type="caution">
    <text evidence="1">The sequence shown here is derived from an EMBL/GenBank/DDBJ whole genome shotgun (WGS) entry which is preliminary data.</text>
</comment>
<dbReference type="Proteomes" id="UP001149411">
    <property type="component" value="Unassembled WGS sequence"/>
</dbReference>
<name>A0A9Q4GHR5_9EURY</name>
<dbReference type="RefSeq" id="WP_266087045.1">
    <property type="nucleotide sequence ID" value="NZ_RKLV01000006.1"/>
</dbReference>